<feature type="region of interest" description="Disordered" evidence="1">
    <location>
        <begin position="32"/>
        <end position="84"/>
    </location>
</feature>
<accession>A0ABD2ZFB8</accession>
<feature type="compositionally biased region" description="Basic and acidic residues" evidence="1">
    <location>
        <begin position="72"/>
        <end position="82"/>
    </location>
</feature>
<reference evidence="2 3" key="1">
    <citation type="submission" date="2024-11" db="EMBL/GenBank/DDBJ databases">
        <title>A near-complete genome assembly of Cinchona calisaya.</title>
        <authorList>
            <person name="Lian D.C."/>
            <person name="Zhao X.W."/>
            <person name="Wei L."/>
        </authorList>
    </citation>
    <scope>NUCLEOTIDE SEQUENCE [LARGE SCALE GENOMIC DNA]</scope>
    <source>
        <tissue evidence="2">Nenye</tissue>
    </source>
</reference>
<evidence type="ECO:0000313" key="2">
    <source>
        <dbReference type="EMBL" id="KAL3517763.1"/>
    </source>
</evidence>
<comment type="caution">
    <text evidence="2">The sequence shown here is derived from an EMBL/GenBank/DDBJ whole genome shotgun (WGS) entry which is preliminary data.</text>
</comment>
<evidence type="ECO:0000313" key="3">
    <source>
        <dbReference type="Proteomes" id="UP001630127"/>
    </source>
</evidence>
<proteinExistence type="predicted"/>
<dbReference type="AlphaFoldDB" id="A0ABD2ZFB8"/>
<name>A0ABD2ZFB8_9GENT</name>
<organism evidence="2 3">
    <name type="scientific">Cinchona calisaya</name>
    <dbReference type="NCBI Taxonomy" id="153742"/>
    <lineage>
        <taxon>Eukaryota</taxon>
        <taxon>Viridiplantae</taxon>
        <taxon>Streptophyta</taxon>
        <taxon>Embryophyta</taxon>
        <taxon>Tracheophyta</taxon>
        <taxon>Spermatophyta</taxon>
        <taxon>Magnoliopsida</taxon>
        <taxon>eudicotyledons</taxon>
        <taxon>Gunneridae</taxon>
        <taxon>Pentapetalae</taxon>
        <taxon>asterids</taxon>
        <taxon>lamiids</taxon>
        <taxon>Gentianales</taxon>
        <taxon>Rubiaceae</taxon>
        <taxon>Cinchonoideae</taxon>
        <taxon>Cinchoneae</taxon>
        <taxon>Cinchona</taxon>
    </lineage>
</organism>
<dbReference type="Proteomes" id="UP001630127">
    <property type="component" value="Unassembled WGS sequence"/>
</dbReference>
<evidence type="ECO:0000256" key="1">
    <source>
        <dbReference type="SAM" id="MobiDB-lite"/>
    </source>
</evidence>
<dbReference type="EMBL" id="JBJUIK010000009">
    <property type="protein sequence ID" value="KAL3517763.1"/>
    <property type="molecule type" value="Genomic_DNA"/>
</dbReference>
<keyword evidence="3" id="KW-1185">Reference proteome</keyword>
<protein>
    <submittedName>
        <fullName evidence="2">Uncharacterized protein</fullName>
    </submittedName>
</protein>
<sequence length="566" mass="64299">MISVSADAPKTSEYAFFKKLKEDIGGYYVNDRKTETSIPSNISKSERERPTNQFSLLSSPTQAKPDNVSELNSRDEYKENKQRSSLPCVNHVTPQRKNFAAVSPFSSVSNNSGNPYAGTGIFSVKRQKIRQLVANTFPAVGDCSAKGFDLVSLLISRLFPNGNEDECCRYSISKGVLDTTYQLPVLPGSDAEEKIHTRNTTKFKYASCWNNDFPEYWSSTPRKRVLSKRDVTISNVPLIEYNAETDFRDKEAILNCGLHDKAITNIFRDRDSSYYLSFNSQKSLSSDHLRELDGFLNEPVGKEPQILLLGWDVNEEKEQTFCSTLATSSDVAYRKILDDSLDLCTNDTLDFYSLATSSDVAYWKILDDSLDLCTNDTRDFYSLPSAYSTSARWHDLRRDHEDNYAVANQFPFFYPKYLTMAEDCDTCCLLEKNNVNLHNQDYTGRKGHFEALLFSGGVNDDKRLPLSSFSGGDCSSNSHIFHFPFREDICPFAPEESWLYRPKHRETTVTFSEGAFDVANWFAGNLHAPLDKLMGHSLLLDNSGRFRSEEEIPFDDDDDNNHWNVS</sequence>
<feature type="compositionally biased region" description="Polar residues" evidence="1">
    <location>
        <begin position="51"/>
        <end position="64"/>
    </location>
</feature>
<gene>
    <name evidence="2" type="ORF">ACH5RR_020352</name>
</gene>